<reference evidence="11 12" key="1">
    <citation type="submission" date="2019-01" db="EMBL/GenBank/DDBJ databases">
        <title>A draft genome assembly of the solar-powered sea slug Elysia chlorotica.</title>
        <authorList>
            <person name="Cai H."/>
            <person name="Li Q."/>
            <person name="Fang X."/>
            <person name="Li J."/>
            <person name="Curtis N.E."/>
            <person name="Altenburger A."/>
            <person name="Shibata T."/>
            <person name="Feng M."/>
            <person name="Maeda T."/>
            <person name="Schwartz J.A."/>
            <person name="Shigenobu S."/>
            <person name="Lundholm N."/>
            <person name="Nishiyama T."/>
            <person name="Yang H."/>
            <person name="Hasebe M."/>
            <person name="Li S."/>
            <person name="Pierce S.K."/>
            <person name="Wang J."/>
        </authorList>
    </citation>
    <scope>NUCLEOTIDE SEQUENCE [LARGE SCALE GENOMIC DNA]</scope>
    <source>
        <strain evidence="11">EC2010</strain>
        <tissue evidence="11">Whole organism of an adult</tissue>
    </source>
</reference>
<sequence>ENDLVMCTSDNPEITLGNHANNVFMMHLATSLDREKEPKVDLKIVCSDDGQPPMSTLVEMTLKLIDANDNAPQFTNDDQAKVKLPENVEVGHFVTRVSAVDLDEGLNAQILGNETFVEEEEVGVPFRIDDVTGDIFTTGVIDREMNQQFQVYVAAEDQGLNPQLTLTHLVVEVTDENDNAPVLLTSGLKARENQKPRSEIGQLQATDLDEGRNAEVVFSKVDAPQGAESPFIVKNNGRVLTTARLDRETTDRYSLVVSLRDKGRPRQTSTATVVITVEDVNDNTPVLTS</sequence>
<evidence type="ECO:0000256" key="8">
    <source>
        <dbReference type="ARBA" id="ARBA00023180"/>
    </source>
</evidence>
<dbReference type="InterPro" id="IPR015919">
    <property type="entry name" value="Cadherin-like_sf"/>
</dbReference>
<comment type="subcellular location">
    <subcellularLocation>
        <location evidence="1">Membrane</location>
        <topology evidence="1">Single-pass membrane protein</topology>
    </subcellularLocation>
</comment>
<dbReference type="FunFam" id="2.60.40.60:FF:000002">
    <property type="entry name" value="Protocadherin alpha 2"/>
    <property type="match status" value="1"/>
</dbReference>
<protein>
    <recommendedName>
        <fullName evidence="10">Cadherin domain-containing protein</fullName>
    </recommendedName>
</protein>
<dbReference type="PRINTS" id="PR00205">
    <property type="entry name" value="CADHERIN"/>
</dbReference>
<organism evidence="11 12">
    <name type="scientific">Elysia chlorotica</name>
    <name type="common">Eastern emerald elysia</name>
    <name type="synonym">Sea slug</name>
    <dbReference type="NCBI Taxonomy" id="188477"/>
    <lineage>
        <taxon>Eukaryota</taxon>
        <taxon>Metazoa</taxon>
        <taxon>Spiralia</taxon>
        <taxon>Lophotrochozoa</taxon>
        <taxon>Mollusca</taxon>
        <taxon>Gastropoda</taxon>
        <taxon>Heterobranchia</taxon>
        <taxon>Euthyneura</taxon>
        <taxon>Panpulmonata</taxon>
        <taxon>Sacoglossa</taxon>
        <taxon>Placobranchoidea</taxon>
        <taxon>Plakobranchidae</taxon>
        <taxon>Elysia</taxon>
    </lineage>
</organism>
<keyword evidence="4 9" id="KW-0106">Calcium</keyword>
<feature type="non-terminal residue" evidence="11">
    <location>
        <position position="1"/>
    </location>
</feature>
<dbReference type="Pfam" id="PF00028">
    <property type="entry name" value="Cadherin"/>
    <property type="match status" value="2"/>
</dbReference>
<dbReference type="CDD" id="cd11304">
    <property type="entry name" value="Cadherin_repeat"/>
    <property type="match status" value="3"/>
</dbReference>
<evidence type="ECO:0000256" key="6">
    <source>
        <dbReference type="ARBA" id="ARBA00022989"/>
    </source>
</evidence>
<dbReference type="InterPro" id="IPR050174">
    <property type="entry name" value="Protocadherin/Cadherin-CA"/>
</dbReference>
<keyword evidence="7" id="KW-0472">Membrane</keyword>
<evidence type="ECO:0000256" key="5">
    <source>
        <dbReference type="ARBA" id="ARBA00022889"/>
    </source>
</evidence>
<feature type="domain" description="Cadherin" evidence="10">
    <location>
        <begin position="192"/>
        <end position="287"/>
    </location>
</feature>
<keyword evidence="2" id="KW-0812">Transmembrane</keyword>
<keyword evidence="6" id="KW-1133">Transmembrane helix</keyword>
<dbReference type="GO" id="GO:0005509">
    <property type="term" value="F:calcium ion binding"/>
    <property type="evidence" value="ECO:0007669"/>
    <property type="project" value="UniProtKB-UniRule"/>
</dbReference>
<keyword evidence="5" id="KW-0130">Cell adhesion</keyword>
<evidence type="ECO:0000313" key="11">
    <source>
        <dbReference type="EMBL" id="RUS78718.1"/>
    </source>
</evidence>
<feature type="domain" description="Cadherin" evidence="10">
    <location>
        <begin position="76"/>
        <end position="183"/>
    </location>
</feature>
<dbReference type="OrthoDB" id="6079343at2759"/>
<gene>
    <name evidence="11" type="ORF">EGW08_013505</name>
</gene>
<evidence type="ECO:0000256" key="7">
    <source>
        <dbReference type="ARBA" id="ARBA00023136"/>
    </source>
</evidence>
<dbReference type="Proteomes" id="UP000271974">
    <property type="component" value="Unassembled WGS sequence"/>
</dbReference>
<feature type="domain" description="Cadherin" evidence="10">
    <location>
        <begin position="25"/>
        <end position="74"/>
    </location>
</feature>
<evidence type="ECO:0000256" key="3">
    <source>
        <dbReference type="ARBA" id="ARBA00022737"/>
    </source>
</evidence>
<dbReference type="AlphaFoldDB" id="A0A3S1BE56"/>
<dbReference type="PROSITE" id="PS50268">
    <property type="entry name" value="CADHERIN_2"/>
    <property type="match status" value="3"/>
</dbReference>
<evidence type="ECO:0000256" key="1">
    <source>
        <dbReference type="ARBA" id="ARBA00004167"/>
    </source>
</evidence>
<evidence type="ECO:0000313" key="12">
    <source>
        <dbReference type="Proteomes" id="UP000271974"/>
    </source>
</evidence>
<comment type="caution">
    <text evidence="11">The sequence shown here is derived from an EMBL/GenBank/DDBJ whole genome shotgun (WGS) entry which is preliminary data.</text>
</comment>
<dbReference type="PANTHER" id="PTHR24028">
    <property type="entry name" value="CADHERIN-87A"/>
    <property type="match status" value="1"/>
</dbReference>
<dbReference type="EMBL" id="RQTK01000493">
    <property type="protein sequence ID" value="RUS78718.1"/>
    <property type="molecule type" value="Genomic_DNA"/>
</dbReference>
<feature type="non-terminal residue" evidence="11">
    <location>
        <position position="289"/>
    </location>
</feature>
<keyword evidence="8" id="KW-0325">Glycoprotein</keyword>
<dbReference type="STRING" id="188477.A0A3S1BE56"/>
<dbReference type="PANTHER" id="PTHR24028:SF146">
    <property type="entry name" value="CADHERIN 96CB, ISOFORM D-RELATED"/>
    <property type="match status" value="1"/>
</dbReference>
<dbReference type="InterPro" id="IPR002126">
    <property type="entry name" value="Cadherin-like_dom"/>
</dbReference>
<evidence type="ECO:0000256" key="4">
    <source>
        <dbReference type="ARBA" id="ARBA00022837"/>
    </source>
</evidence>
<dbReference type="PROSITE" id="PS00232">
    <property type="entry name" value="CADHERIN_1"/>
    <property type="match status" value="2"/>
</dbReference>
<evidence type="ECO:0000259" key="10">
    <source>
        <dbReference type="PROSITE" id="PS50268"/>
    </source>
</evidence>
<keyword evidence="3" id="KW-0677">Repeat</keyword>
<evidence type="ECO:0000256" key="2">
    <source>
        <dbReference type="ARBA" id="ARBA00022692"/>
    </source>
</evidence>
<dbReference type="GO" id="GO:0007156">
    <property type="term" value="P:homophilic cell adhesion via plasma membrane adhesion molecules"/>
    <property type="evidence" value="ECO:0007669"/>
    <property type="project" value="InterPro"/>
</dbReference>
<evidence type="ECO:0000256" key="9">
    <source>
        <dbReference type="PROSITE-ProRule" id="PRU00043"/>
    </source>
</evidence>
<dbReference type="SUPFAM" id="SSF49313">
    <property type="entry name" value="Cadherin-like"/>
    <property type="match status" value="3"/>
</dbReference>
<keyword evidence="12" id="KW-1185">Reference proteome</keyword>
<dbReference type="Gene3D" id="2.60.40.60">
    <property type="entry name" value="Cadherins"/>
    <property type="match status" value="3"/>
</dbReference>
<proteinExistence type="predicted"/>
<dbReference type="SMART" id="SM00112">
    <property type="entry name" value="CA"/>
    <property type="match status" value="3"/>
</dbReference>
<name>A0A3S1BE56_ELYCH</name>
<dbReference type="InterPro" id="IPR020894">
    <property type="entry name" value="Cadherin_CS"/>
</dbReference>
<dbReference type="GO" id="GO:0005886">
    <property type="term" value="C:plasma membrane"/>
    <property type="evidence" value="ECO:0007669"/>
    <property type="project" value="InterPro"/>
</dbReference>
<accession>A0A3S1BE56</accession>
<dbReference type="FunFam" id="2.60.40.60:FF:000020">
    <property type="entry name" value="Dachsous cadherin-related 1b"/>
    <property type="match status" value="1"/>
</dbReference>